<evidence type="ECO:0000313" key="2">
    <source>
        <dbReference type="EMBL" id="SOQ57169.1"/>
    </source>
</evidence>
<evidence type="ECO:0000256" key="1">
    <source>
        <dbReference type="SAM" id="MobiDB-lite"/>
    </source>
</evidence>
<sequence>MSSLAQSWLQNSEDNALLSPQDSSGTAPHRAVSMEMKNNTLCPFFEGIKSSNDFSRLGRGRRVVRLLLTKTQPVPSPAFRAGAPLTSIFFKSLTANKKLLKANPPLTVAKAKTINKQ</sequence>
<organism evidence="2">
    <name type="scientific">Spodoptera frugiperda</name>
    <name type="common">Fall armyworm</name>
    <dbReference type="NCBI Taxonomy" id="7108"/>
    <lineage>
        <taxon>Eukaryota</taxon>
        <taxon>Metazoa</taxon>
        <taxon>Ecdysozoa</taxon>
        <taxon>Arthropoda</taxon>
        <taxon>Hexapoda</taxon>
        <taxon>Insecta</taxon>
        <taxon>Pterygota</taxon>
        <taxon>Neoptera</taxon>
        <taxon>Endopterygota</taxon>
        <taxon>Lepidoptera</taxon>
        <taxon>Glossata</taxon>
        <taxon>Ditrysia</taxon>
        <taxon>Noctuoidea</taxon>
        <taxon>Noctuidae</taxon>
        <taxon>Amphipyrinae</taxon>
        <taxon>Spodoptera</taxon>
    </lineage>
</organism>
<name>A0A2H1WVS3_SPOFR</name>
<gene>
    <name evidence="2" type="ORF">SFRICE_036349</name>
</gene>
<dbReference type="EMBL" id="ODYU01011433">
    <property type="protein sequence ID" value="SOQ57169.1"/>
    <property type="molecule type" value="Genomic_DNA"/>
</dbReference>
<protein>
    <submittedName>
        <fullName evidence="2">SFRICE_036349</fullName>
    </submittedName>
</protein>
<feature type="compositionally biased region" description="Polar residues" evidence="1">
    <location>
        <begin position="1"/>
        <end position="26"/>
    </location>
</feature>
<accession>A0A2H1WVS3</accession>
<proteinExistence type="predicted"/>
<dbReference type="AlphaFoldDB" id="A0A2H1WVS3"/>
<reference evidence="2" key="1">
    <citation type="submission" date="2016-07" db="EMBL/GenBank/DDBJ databases">
        <authorList>
            <person name="Bretaudeau A."/>
        </authorList>
    </citation>
    <scope>NUCLEOTIDE SEQUENCE</scope>
    <source>
        <strain evidence="2">Rice</strain>
        <tissue evidence="2">Whole body</tissue>
    </source>
</reference>
<feature type="region of interest" description="Disordered" evidence="1">
    <location>
        <begin position="1"/>
        <end position="32"/>
    </location>
</feature>